<protein>
    <recommendedName>
        <fullName evidence="3">Motility protein</fullName>
    </recommendedName>
</protein>
<comment type="caution">
    <text evidence="1">The sequence shown here is derived from an EMBL/GenBank/DDBJ whole genome shotgun (WGS) entry which is preliminary data.</text>
</comment>
<gene>
    <name evidence="1" type="ORF">AACH06_02155</name>
</gene>
<proteinExistence type="predicted"/>
<sequence>MKFTQDALLGAAATIVAARLQAQALSKSAPAADAESSVSHMLLQAMTEVLASTELMEEHAKNNLDLWARVGTE</sequence>
<evidence type="ECO:0000313" key="2">
    <source>
        <dbReference type="Proteomes" id="UP001371218"/>
    </source>
</evidence>
<name>A0ABU9BKL6_9BURK</name>
<dbReference type="Proteomes" id="UP001371218">
    <property type="component" value="Unassembled WGS sequence"/>
</dbReference>
<evidence type="ECO:0008006" key="3">
    <source>
        <dbReference type="Google" id="ProtNLM"/>
    </source>
</evidence>
<dbReference type="RefSeq" id="WP_341423944.1">
    <property type="nucleotide sequence ID" value="NZ_JBBUTG010000001.1"/>
</dbReference>
<accession>A0ABU9BKL6</accession>
<evidence type="ECO:0000313" key="1">
    <source>
        <dbReference type="EMBL" id="MEK8029609.1"/>
    </source>
</evidence>
<reference evidence="1 2" key="1">
    <citation type="submission" date="2024-04" db="EMBL/GenBank/DDBJ databases">
        <title>Novel species of the genus Ideonella isolated from streams.</title>
        <authorList>
            <person name="Lu H."/>
        </authorList>
    </citation>
    <scope>NUCLEOTIDE SEQUENCE [LARGE SCALE GENOMIC DNA]</scope>
    <source>
        <strain evidence="1 2">DXS29W</strain>
    </source>
</reference>
<keyword evidence="2" id="KW-1185">Reference proteome</keyword>
<dbReference type="EMBL" id="JBBUTG010000001">
    <property type="protein sequence ID" value="MEK8029609.1"/>
    <property type="molecule type" value="Genomic_DNA"/>
</dbReference>
<organism evidence="1 2">
    <name type="scientific">Ideonella lacteola</name>
    <dbReference type="NCBI Taxonomy" id="2984193"/>
    <lineage>
        <taxon>Bacteria</taxon>
        <taxon>Pseudomonadati</taxon>
        <taxon>Pseudomonadota</taxon>
        <taxon>Betaproteobacteria</taxon>
        <taxon>Burkholderiales</taxon>
        <taxon>Sphaerotilaceae</taxon>
        <taxon>Ideonella</taxon>
    </lineage>
</organism>